<dbReference type="InterPro" id="IPR039901">
    <property type="entry name" value="Kdotransferase"/>
</dbReference>
<accession>A0A2N9XXF6</accession>
<feature type="site" description="Transition state stabilizer" evidence="8">
    <location>
        <position position="206"/>
    </location>
</feature>
<keyword evidence="9" id="KW-1003">Cell membrane</keyword>
<evidence type="ECO:0000256" key="6">
    <source>
        <dbReference type="ARBA" id="ARBA00049183"/>
    </source>
</evidence>
<comment type="subcellular location">
    <subcellularLocation>
        <location evidence="9">Cell membrane</location>
    </subcellularLocation>
</comment>
<protein>
    <recommendedName>
        <fullName evidence="3 9">3-deoxy-D-manno-octulosonic acid transferase</fullName>
        <shortName evidence="9">Kdo transferase</shortName>
        <ecNumber evidence="2 9">2.4.99.12</ecNumber>
    </recommendedName>
    <alternativeName>
        <fullName evidence="5 9">Lipid IV(A) 3-deoxy-D-manno-octulosonic acid transferase</fullName>
    </alternativeName>
</protein>
<dbReference type="GO" id="GO:0005886">
    <property type="term" value="C:plasma membrane"/>
    <property type="evidence" value="ECO:0007669"/>
    <property type="project" value="UniProtKB-SubCell"/>
</dbReference>
<dbReference type="UniPathway" id="UPA00958"/>
<dbReference type="EMBL" id="MEIS01000113">
    <property type="protein sequence ID" value="PIT54563.1"/>
    <property type="molecule type" value="Genomic_DNA"/>
</dbReference>
<feature type="site" description="Transition state stabilizer" evidence="8">
    <location>
        <position position="130"/>
    </location>
</feature>
<evidence type="ECO:0000256" key="8">
    <source>
        <dbReference type="PIRSR" id="PIRSR639901-2"/>
    </source>
</evidence>
<dbReference type="Proteomes" id="UP000229434">
    <property type="component" value="Unassembled WGS sequence"/>
</dbReference>
<evidence type="ECO:0000256" key="1">
    <source>
        <dbReference type="ARBA" id="ARBA00004713"/>
    </source>
</evidence>
<evidence type="ECO:0000256" key="7">
    <source>
        <dbReference type="PIRSR" id="PIRSR639901-1"/>
    </source>
</evidence>
<evidence type="ECO:0000256" key="5">
    <source>
        <dbReference type="ARBA" id="ARBA00031445"/>
    </source>
</evidence>
<dbReference type="FunFam" id="3.40.50.11720:FF:000001">
    <property type="entry name" value="3-deoxy-D-manno-octulosonic acid transferase"/>
    <property type="match status" value="1"/>
</dbReference>
<evidence type="ECO:0000256" key="3">
    <source>
        <dbReference type="ARBA" id="ARBA00019077"/>
    </source>
</evidence>
<dbReference type="RefSeq" id="WP_100137729.1">
    <property type="nucleotide sequence ID" value="NZ_MEIS01000113.1"/>
</dbReference>
<dbReference type="GO" id="GO:0009244">
    <property type="term" value="P:lipopolysaccharide core region biosynthetic process"/>
    <property type="evidence" value="ECO:0007669"/>
    <property type="project" value="UniProtKB-UniRule"/>
</dbReference>
<sequence>MLLNLLYQFLWLLAPPFLRRYLLRRAKLAPAYALNWPERFGKPYPNPVKHAIWIHVVSVGETRASLQFIRALQHLYPDTPLLITQTTPTGRATAQHFFPEAQCRYLPYDKKSWVSQFIREHQPLFGVLMETEIWPNLMNVCAQNHIPLFMANARLSEKSLHGYQKVRSLIAPPLATLTGCFAQTDADAQRLKEIGAANIQVCGNTKYDISPPEEMYALAQTFKQRIGNRPIAVCASTRFYHGTDEAQLLLDAWAKQKFGNTLLVIIPRHTERFQPTYEYAKKLNFITQKRSDNQDIAAETQIWIGDSIGELFAYYLCADIAFVGGSLVDSGCHNIVEPIACKLPTLFGSSTYNFADAAPKAVAAGAAQQIHSADEWASTTLALLASPQQRQRMSDSAETFIQQHQGASERMAQTIYKKLNNNKLKNTLIDN</sequence>
<evidence type="ECO:0000313" key="11">
    <source>
        <dbReference type="EMBL" id="PIT54563.1"/>
    </source>
</evidence>
<dbReference type="NCBIfam" id="NF004386">
    <property type="entry name" value="PRK05749.1-2"/>
    <property type="match status" value="1"/>
</dbReference>
<proteinExistence type="inferred from homology"/>
<dbReference type="InterPro" id="IPR007507">
    <property type="entry name" value="Glycos_transf_N"/>
</dbReference>
<dbReference type="Gene3D" id="3.40.50.11720">
    <property type="entry name" value="3-Deoxy-D-manno-octulosonic-acid transferase, N-terminal domain"/>
    <property type="match status" value="1"/>
</dbReference>
<dbReference type="Pfam" id="PF04413">
    <property type="entry name" value="Glycos_transf_N"/>
    <property type="match status" value="1"/>
</dbReference>
<reference evidence="11 12" key="1">
    <citation type="journal article" date="2017" name="MBio">
        <title>Type VI secretion-mediated competition in the bee gut microbiome.</title>
        <authorList>
            <person name="Steele M.I."/>
            <person name="Kwong W.K."/>
            <person name="Powell J.E."/>
            <person name="Whiteley M."/>
            <person name="Moran N.A."/>
        </authorList>
    </citation>
    <scope>NUCLEOTIDE SEQUENCE [LARGE SCALE GENOMIC DNA]</scope>
    <source>
        <strain evidence="11 12">Nev3CBA3</strain>
    </source>
</reference>
<evidence type="ECO:0000256" key="9">
    <source>
        <dbReference type="RuleBase" id="RU365103"/>
    </source>
</evidence>
<evidence type="ECO:0000256" key="4">
    <source>
        <dbReference type="ARBA" id="ARBA00022679"/>
    </source>
</evidence>
<comment type="similarity">
    <text evidence="9">Belongs to the glycosyltransferase group 1 family.</text>
</comment>
<dbReference type="InterPro" id="IPR038107">
    <property type="entry name" value="Glycos_transf_N_sf"/>
</dbReference>
<evidence type="ECO:0000313" key="12">
    <source>
        <dbReference type="Proteomes" id="UP000229434"/>
    </source>
</evidence>
<keyword evidence="9" id="KW-0472">Membrane</keyword>
<feature type="active site" description="Proton acceptor" evidence="7">
    <location>
        <position position="61"/>
    </location>
</feature>
<dbReference type="SUPFAM" id="SSF53756">
    <property type="entry name" value="UDP-Glycosyltransferase/glycogen phosphorylase"/>
    <property type="match status" value="1"/>
</dbReference>
<comment type="catalytic activity">
    <reaction evidence="6 9">
        <text>lipid IVA (E. coli) + CMP-3-deoxy-beta-D-manno-octulosonate = alpha-Kdo-(2-&gt;6)-lipid IVA (E. coli) + CMP + H(+)</text>
        <dbReference type="Rhea" id="RHEA:28066"/>
        <dbReference type="ChEBI" id="CHEBI:15378"/>
        <dbReference type="ChEBI" id="CHEBI:58603"/>
        <dbReference type="ChEBI" id="CHEBI:60364"/>
        <dbReference type="ChEBI" id="CHEBI:60377"/>
        <dbReference type="ChEBI" id="CHEBI:85987"/>
        <dbReference type="EC" id="2.4.99.12"/>
    </reaction>
</comment>
<dbReference type="Gene3D" id="3.40.50.2000">
    <property type="entry name" value="Glycogen Phosphorylase B"/>
    <property type="match status" value="1"/>
</dbReference>
<dbReference type="PANTHER" id="PTHR42755">
    <property type="entry name" value="3-DEOXY-MANNO-OCTULOSONATE CYTIDYLYLTRANSFERASE"/>
    <property type="match status" value="1"/>
</dbReference>
<comment type="caution">
    <text evidence="11">The sequence shown here is derived from an EMBL/GenBank/DDBJ whole genome shotgun (WGS) entry which is preliminary data.</text>
</comment>
<dbReference type="EC" id="2.4.99.12" evidence="2 9"/>
<dbReference type="GO" id="GO:0009245">
    <property type="term" value="P:lipid A biosynthetic process"/>
    <property type="evidence" value="ECO:0007669"/>
    <property type="project" value="TreeGrafter"/>
</dbReference>
<name>A0A2N9XXF6_9NEIS</name>
<dbReference type="PANTHER" id="PTHR42755:SF1">
    <property type="entry name" value="3-DEOXY-D-MANNO-OCTULOSONIC ACID TRANSFERASE, MITOCHONDRIAL-RELATED"/>
    <property type="match status" value="1"/>
</dbReference>
<gene>
    <name evidence="11" type="ORF">BHC49_08380</name>
</gene>
<dbReference type="AlphaFoldDB" id="A0A2N9XXF6"/>
<feature type="domain" description="3-deoxy-D-manno-octulosonic-acid transferase N-terminal" evidence="10">
    <location>
        <begin position="35"/>
        <end position="209"/>
    </location>
</feature>
<comment type="function">
    <text evidence="9">Involved in lipopolysaccharide (LPS) biosynthesis. Catalyzes the transfer of 3-deoxy-D-manno-octulosonate (Kdo) residue(s) from CMP-Kdo to lipid IV(A), the tetraacyldisaccharide-1,4'-bisphosphate precursor of lipid A.</text>
</comment>
<dbReference type="GO" id="GO:0043842">
    <property type="term" value="F:Kdo transferase activity"/>
    <property type="evidence" value="ECO:0007669"/>
    <property type="project" value="UniProtKB-EC"/>
</dbReference>
<evidence type="ECO:0000256" key="2">
    <source>
        <dbReference type="ARBA" id="ARBA00012621"/>
    </source>
</evidence>
<organism evidence="11 12">
    <name type="scientific">Snodgrassella alvi</name>
    <dbReference type="NCBI Taxonomy" id="1196083"/>
    <lineage>
        <taxon>Bacteria</taxon>
        <taxon>Pseudomonadati</taxon>
        <taxon>Pseudomonadota</taxon>
        <taxon>Betaproteobacteria</taxon>
        <taxon>Neisseriales</taxon>
        <taxon>Neisseriaceae</taxon>
        <taxon>Snodgrassella</taxon>
    </lineage>
</organism>
<comment type="pathway">
    <text evidence="1 9">Bacterial outer membrane biogenesis; LPS core biosynthesis.</text>
</comment>
<keyword evidence="4 9" id="KW-0808">Transferase</keyword>
<keyword evidence="9" id="KW-0448">Lipopolysaccharide biosynthesis</keyword>
<evidence type="ECO:0000259" key="10">
    <source>
        <dbReference type="Pfam" id="PF04413"/>
    </source>
</evidence>